<dbReference type="EMBL" id="LT575490">
    <property type="protein sequence ID" value="SAY46191.1"/>
    <property type="molecule type" value="Genomic_DNA"/>
</dbReference>
<dbReference type="NCBIfam" id="TIGR02563">
    <property type="entry name" value="cas_Csy4"/>
    <property type="match status" value="1"/>
</dbReference>
<dbReference type="Gene3D" id="3.30.70.2540">
    <property type="entry name" value="CRISPR-associated endoribonuclease Cas6/Csy4"/>
    <property type="match status" value="1"/>
</dbReference>
<dbReference type="Pfam" id="PF09618">
    <property type="entry name" value="Cas_Csy4"/>
    <property type="match status" value="1"/>
</dbReference>
<keyword evidence="1" id="KW-0255">Endonuclease</keyword>
<proteinExistence type="predicted"/>
<keyword evidence="1" id="KW-0540">Nuclease</keyword>
<gene>
    <name evidence="1" type="primary">cas6f</name>
    <name evidence="1" type="ORF">PWN146_04956</name>
</gene>
<dbReference type="EC" id="3.1.-.-" evidence="1"/>
<dbReference type="InterPro" id="IPR013396">
    <property type="entry name" value="CRISPR-assoc_prot_Csy4"/>
</dbReference>
<dbReference type="CDD" id="cd09739">
    <property type="entry name" value="Cas6_I-F"/>
    <property type="match status" value="1"/>
</dbReference>
<dbReference type="AlphaFoldDB" id="A0A1C3HMC0"/>
<dbReference type="GO" id="GO:0043571">
    <property type="term" value="P:maintenance of CRISPR repeat elements"/>
    <property type="evidence" value="ECO:0007669"/>
    <property type="project" value="InterPro"/>
</dbReference>
<protein>
    <submittedName>
        <fullName evidence="1">CRISPR-associated endonuclease Cas6/Csy4</fullName>
        <ecNumber evidence="1">3.1.-.-</ecNumber>
    </submittedName>
</protein>
<dbReference type="GO" id="GO:0004519">
    <property type="term" value="F:endonuclease activity"/>
    <property type="evidence" value="ECO:0007669"/>
    <property type="project" value="UniProtKB-KW"/>
</dbReference>
<reference evidence="1" key="1">
    <citation type="submission" date="2016-05" db="EMBL/GenBank/DDBJ databases">
        <authorList>
            <person name="Cock P.J.A."/>
            <person name="Cock P.J.A."/>
        </authorList>
    </citation>
    <scope>NUCLEOTIDE SEQUENCE</scope>
    <source>
        <strain evidence="1">PWN146_assembly</strain>
    </source>
</reference>
<evidence type="ECO:0000313" key="1">
    <source>
        <dbReference type="EMBL" id="SAY46191.1"/>
    </source>
</evidence>
<name>A0A1C3HMC0_SERMA</name>
<organism evidence="1">
    <name type="scientific">Serratia marcescens</name>
    <dbReference type="NCBI Taxonomy" id="615"/>
    <lineage>
        <taxon>Bacteria</taxon>
        <taxon>Pseudomonadati</taxon>
        <taxon>Pseudomonadota</taxon>
        <taxon>Gammaproteobacteria</taxon>
        <taxon>Enterobacterales</taxon>
        <taxon>Yersiniaceae</taxon>
        <taxon>Serratia</taxon>
    </lineage>
</organism>
<keyword evidence="1" id="KW-0378">Hydrolase</keyword>
<sequence length="184" mass="20669">MDHYQDVRVLPDPEFSEPILLSALFAKLHRALAAYGKGDIGISFPQMQRTPGAILRLHGSHDALTALGEFDWLKGLRDYTDLSLIQAVPAETAFRTVSRVQVKSSVERIRRRAVSKGWLTEEQARERIPMASEQRTSLPFIALKSLSTGQHFRLFLKQGQLQEKPTPGVFSFYGLSASATVPWF</sequence>
<accession>A0A1C3HMC0</accession>
<dbReference type="GO" id="GO:0016787">
    <property type="term" value="F:hydrolase activity"/>
    <property type="evidence" value="ECO:0007669"/>
    <property type="project" value="UniProtKB-KW"/>
</dbReference>
<dbReference type="InterPro" id="IPR042564">
    <property type="entry name" value="CRISPR-Cas6/Csy4_sf"/>
</dbReference>